<gene>
    <name evidence="1" type="ORF">CMTB2_00324</name>
</gene>
<dbReference type="Proteomes" id="UP000003288">
    <property type="component" value="Unassembled WGS sequence"/>
</dbReference>
<dbReference type="SUPFAM" id="SSF53335">
    <property type="entry name" value="S-adenosyl-L-methionine-dependent methyltransferases"/>
    <property type="match status" value="1"/>
</dbReference>
<sequence length="160" mass="18661">MLKEKIKWNEKYKTLTLKPPSPLLNYIPNTTNKKALDLAGGLGRNAYELVKKGYVVDLIDISDIAISKINHPKINTFCLDLDNYIIPQNEYDVIIKIKYFNLNLLKQITNVLKKDGYFIFETIPKYSISKNEFFEIFKSFDIIHFNENPFQYVGVKRGCN</sequence>
<comment type="caution">
    <text evidence="1">The sequence shown here is derived from an EMBL/GenBank/DDBJ whole genome shotgun (WGS) entry which is preliminary data.</text>
</comment>
<evidence type="ECO:0000313" key="2">
    <source>
        <dbReference type="Proteomes" id="UP000003288"/>
    </source>
</evidence>
<dbReference type="EMBL" id="ABCJ01000011">
    <property type="protein sequence ID" value="EDM23043.1"/>
    <property type="molecule type" value="Genomic_DNA"/>
</dbReference>
<proteinExistence type="predicted"/>
<reference evidence="1 2" key="1">
    <citation type="journal article" date="2011" name="Stand. Genomic Sci.">
        <title>Draft genome sequence of Caminibacter mediatlanticus strain TB-2, an epsilonproteobacterium isolated from a deep-sea hydrothermal vent.</title>
        <authorList>
            <person name="Giovannelli D."/>
            <person name="Ferriera S."/>
            <person name="Johnson J."/>
            <person name="Kravitz S."/>
            <person name="Perez-Rodriguez I."/>
            <person name="Ricci J."/>
            <person name="O'Brien C."/>
            <person name="Voordeckers J.W."/>
            <person name="Bini E."/>
            <person name="Vetriani C."/>
        </authorList>
    </citation>
    <scope>NUCLEOTIDE SEQUENCE [LARGE SCALE GENOMIC DNA]</scope>
    <source>
        <strain evidence="1 2">TB-2</strain>
    </source>
</reference>
<dbReference type="Pfam" id="PF13489">
    <property type="entry name" value="Methyltransf_23"/>
    <property type="match status" value="1"/>
</dbReference>
<name>A0AAI9F1S0_9BACT</name>
<organism evidence="1 2">
    <name type="scientific">Caminibacter mediatlanticus TB-2</name>
    <dbReference type="NCBI Taxonomy" id="391592"/>
    <lineage>
        <taxon>Bacteria</taxon>
        <taxon>Pseudomonadati</taxon>
        <taxon>Campylobacterota</taxon>
        <taxon>Epsilonproteobacteria</taxon>
        <taxon>Nautiliales</taxon>
        <taxon>Nautiliaceae</taxon>
        <taxon>Caminibacter</taxon>
    </lineage>
</organism>
<dbReference type="CDD" id="cd02440">
    <property type="entry name" value="AdoMet_MTases"/>
    <property type="match status" value="1"/>
</dbReference>
<dbReference type="Gene3D" id="3.40.50.150">
    <property type="entry name" value="Vaccinia Virus protein VP39"/>
    <property type="match status" value="1"/>
</dbReference>
<protein>
    <submittedName>
        <fullName evidence="1">Tellurite resistance protein TehB</fullName>
    </submittedName>
</protein>
<evidence type="ECO:0000313" key="1">
    <source>
        <dbReference type="EMBL" id="EDM23043.1"/>
    </source>
</evidence>
<dbReference type="AlphaFoldDB" id="A0AAI9F1S0"/>
<accession>A0AAI9F1S0</accession>
<dbReference type="InterPro" id="IPR029063">
    <property type="entry name" value="SAM-dependent_MTases_sf"/>
</dbReference>
<dbReference type="RefSeq" id="WP_007475419.1">
    <property type="nucleotide sequence ID" value="NZ_ABCJ01000011.1"/>
</dbReference>